<accession>A0A0C9WT40</accession>
<feature type="compositionally biased region" description="Basic and acidic residues" evidence="1">
    <location>
        <begin position="84"/>
        <end position="99"/>
    </location>
</feature>
<evidence type="ECO:0000313" key="3">
    <source>
        <dbReference type="Proteomes" id="UP000054477"/>
    </source>
</evidence>
<dbReference type="OrthoDB" id="642193at2759"/>
<sequence length="127" mass="14137">MDVGRNELPSQPLWHDTRLHNSIMELSKQGPGPAPRDRNKIHVDDKIKKRMSMQNADISSLTELTGLPAMPILAGMTSPPVRGMMREGEEDVRDRTGSKNEAKVYFERGHGFTRYVSAEGTGKSVFG</sequence>
<protein>
    <submittedName>
        <fullName evidence="2">Uncharacterized protein</fullName>
    </submittedName>
</protein>
<feature type="region of interest" description="Disordered" evidence="1">
    <location>
        <begin position="71"/>
        <end position="99"/>
    </location>
</feature>
<evidence type="ECO:0000313" key="2">
    <source>
        <dbReference type="EMBL" id="KIK02120.1"/>
    </source>
</evidence>
<reference evidence="3" key="2">
    <citation type="submission" date="2015-01" db="EMBL/GenBank/DDBJ databases">
        <title>Evolutionary Origins and Diversification of the Mycorrhizal Mutualists.</title>
        <authorList>
            <consortium name="DOE Joint Genome Institute"/>
            <consortium name="Mycorrhizal Genomics Consortium"/>
            <person name="Kohler A."/>
            <person name="Kuo A."/>
            <person name="Nagy L.G."/>
            <person name="Floudas D."/>
            <person name="Copeland A."/>
            <person name="Barry K.W."/>
            <person name="Cichocki N."/>
            <person name="Veneault-Fourrey C."/>
            <person name="LaButti K."/>
            <person name="Lindquist E.A."/>
            <person name="Lipzen A."/>
            <person name="Lundell T."/>
            <person name="Morin E."/>
            <person name="Murat C."/>
            <person name="Riley R."/>
            <person name="Ohm R."/>
            <person name="Sun H."/>
            <person name="Tunlid A."/>
            <person name="Henrissat B."/>
            <person name="Grigoriev I.V."/>
            <person name="Hibbett D.S."/>
            <person name="Martin F."/>
        </authorList>
    </citation>
    <scope>NUCLEOTIDE SEQUENCE [LARGE SCALE GENOMIC DNA]</scope>
    <source>
        <strain evidence="3">LaAM-08-1</strain>
    </source>
</reference>
<dbReference type="STRING" id="1095629.A0A0C9WT40"/>
<gene>
    <name evidence="2" type="ORF">K443DRAFT_6408</name>
</gene>
<dbReference type="Proteomes" id="UP000054477">
    <property type="component" value="Unassembled WGS sequence"/>
</dbReference>
<name>A0A0C9WT40_9AGAR</name>
<evidence type="ECO:0000256" key="1">
    <source>
        <dbReference type="SAM" id="MobiDB-lite"/>
    </source>
</evidence>
<proteinExistence type="predicted"/>
<keyword evidence="3" id="KW-1185">Reference proteome</keyword>
<dbReference type="EMBL" id="KN838597">
    <property type="protein sequence ID" value="KIK02120.1"/>
    <property type="molecule type" value="Genomic_DNA"/>
</dbReference>
<dbReference type="AlphaFoldDB" id="A0A0C9WT40"/>
<organism evidence="2 3">
    <name type="scientific">Laccaria amethystina LaAM-08-1</name>
    <dbReference type="NCBI Taxonomy" id="1095629"/>
    <lineage>
        <taxon>Eukaryota</taxon>
        <taxon>Fungi</taxon>
        <taxon>Dikarya</taxon>
        <taxon>Basidiomycota</taxon>
        <taxon>Agaricomycotina</taxon>
        <taxon>Agaricomycetes</taxon>
        <taxon>Agaricomycetidae</taxon>
        <taxon>Agaricales</taxon>
        <taxon>Agaricineae</taxon>
        <taxon>Hydnangiaceae</taxon>
        <taxon>Laccaria</taxon>
    </lineage>
</organism>
<dbReference type="HOGENOM" id="CLU_1970906_0_0_1"/>
<reference evidence="2 3" key="1">
    <citation type="submission" date="2014-04" db="EMBL/GenBank/DDBJ databases">
        <authorList>
            <consortium name="DOE Joint Genome Institute"/>
            <person name="Kuo A."/>
            <person name="Kohler A."/>
            <person name="Nagy L.G."/>
            <person name="Floudas D."/>
            <person name="Copeland A."/>
            <person name="Barry K.W."/>
            <person name="Cichocki N."/>
            <person name="Veneault-Fourrey C."/>
            <person name="LaButti K."/>
            <person name="Lindquist E.A."/>
            <person name="Lipzen A."/>
            <person name="Lundell T."/>
            <person name="Morin E."/>
            <person name="Murat C."/>
            <person name="Sun H."/>
            <person name="Tunlid A."/>
            <person name="Henrissat B."/>
            <person name="Grigoriev I.V."/>
            <person name="Hibbett D.S."/>
            <person name="Martin F."/>
            <person name="Nordberg H.P."/>
            <person name="Cantor M.N."/>
            <person name="Hua S.X."/>
        </authorList>
    </citation>
    <scope>NUCLEOTIDE SEQUENCE [LARGE SCALE GENOMIC DNA]</scope>
    <source>
        <strain evidence="2 3">LaAM-08-1</strain>
    </source>
</reference>